<keyword evidence="3" id="KW-0949">S-adenosyl-L-methionine</keyword>
<keyword evidence="2 4" id="KW-0808">Transferase</keyword>
<evidence type="ECO:0000256" key="1">
    <source>
        <dbReference type="ARBA" id="ARBA00022603"/>
    </source>
</evidence>
<dbReference type="GO" id="GO:0032259">
    <property type="term" value="P:methylation"/>
    <property type="evidence" value="ECO:0007669"/>
    <property type="project" value="UniProtKB-KW"/>
</dbReference>
<keyword evidence="4" id="KW-0830">Ubiquinone</keyword>
<dbReference type="EMBL" id="VRLW01000001">
    <property type="protein sequence ID" value="KAA1260873.1"/>
    <property type="molecule type" value="Genomic_DNA"/>
</dbReference>
<dbReference type="Gene3D" id="3.40.50.150">
    <property type="entry name" value="Vaccinia Virus protein VP39"/>
    <property type="match status" value="1"/>
</dbReference>
<dbReference type="Proteomes" id="UP000322699">
    <property type="component" value="Unassembled WGS sequence"/>
</dbReference>
<sequence>MTSADRFAFGKNWQAFLQSMDEQRIDRAIDSLRTRLQTDDLSGKRFLDIGCGSGLFSLAAHRMKADVRSIDFDPQCVGCTESLKQTYGSSDPSWTIQQGSVLDESMMQSLGTFDVVYSWGVLHHTGQMEQAIELASQRVAENGIFFIAIYNDQGLASRRWLRIKQTYHRLPSPLRSVWVGFIAAIYETKFALARAAAFRNPLPLADWRAKKDDRGMSVWHDWVDWVGGLPFEVATPDQIVNQMKKRGFTLENLTTVGKGWGCNEYVFRRVHVT</sequence>
<dbReference type="OrthoDB" id="3206826at2"/>
<protein>
    <submittedName>
        <fullName evidence="4">Bifunctional 3-demethylubiquinone-9 3-methyltransferase/ 2-octaprenyl-6-hydroxy phenol methylase</fullName>
    </submittedName>
</protein>
<keyword evidence="1 4" id="KW-0489">Methyltransferase</keyword>
<evidence type="ECO:0000256" key="3">
    <source>
        <dbReference type="ARBA" id="ARBA00022691"/>
    </source>
</evidence>
<evidence type="ECO:0000313" key="4">
    <source>
        <dbReference type="EMBL" id="KAA1260873.1"/>
    </source>
</evidence>
<dbReference type="RefSeq" id="WP_068265161.1">
    <property type="nucleotide sequence ID" value="NZ_LWSK01000078.1"/>
</dbReference>
<proteinExistence type="predicted"/>
<organism evidence="4 5">
    <name type="scientific">Rubripirellula obstinata</name>
    <dbReference type="NCBI Taxonomy" id="406547"/>
    <lineage>
        <taxon>Bacteria</taxon>
        <taxon>Pseudomonadati</taxon>
        <taxon>Planctomycetota</taxon>
        <taxon>Planctomycetia</taxon>
        <taxon>Pirellulales</taxon>
        <taxon>Pirellulaceae</taxon>
        <taxon>Rubripirellula</taxon>
    </lineage>
</organism>
<dbReference type="GO" id="GO:0008168">
    <property type="term" value="F:methyltransferase activity"/>
    <property type="evidence" value="ECO:0007669"/>
    <property type="project" value="UniProtKB-KW"/>
</dbReference>
<dbReference type="InterPro" id="IPR029063">
    <property type="entry name" value="SAM-dependent_MTases_sf"/>
</dbReference>
<accession>A0A5B1CNE2</accession>
<dbReference type="PANTHER" id="PTHR43464">
    <property type="entry name" value="METHYLTRANSFERASE"/>
    <property type="match status" value="1"/>
</dbReference>
<dbReference type="SUPFAM" id="SSF53335">
    <property type="entry name" value="S-adenosyl-L-methionine-dependent methyltransferases"/>
    <property type="match status" value="1"/>
</dbReference>
<evidence type="ECO:0000256" key="2">
    <source>
        <dbReference type="ARBA" id="ARBA00022679"/>
    </source>
</evidence>
<dbReference type="CDD" id="cd02440">
    <property type="entry name" value="AdoMet_MTases"/>
    <property type="match status" value="1"/>
</dbReference>
<evidence type="ECO:0000313" key="5">
    <source>
        <dbReference type="Proteomes" id="UP000322699"/>
    </source>
</evidence>
<comment type="caution">
    <text evidence="4">The sequence shown here is derived from an EMBL/GenBank/DDBJ whole genome shotgun (WGS) entry which is preliminary data.</text>
</comment>
<dbReference type="AlphaFoldDB" id="A0A5B1CNE2"/>
<reference evidence="4 5" key="1">
    <citation type="submission" date="2019-08" db="EMBL/GenBank/DDBJ databases">
        <title>Deep-cultivation of Planctomycetes and their phenomic and genomic characterization uncovers novel biology.</title>
        <authorList>
            <person name="Wiegand S."/>
            <person name="Jogler M."/>
            <person name="Boedeker C."/>
            <person name="Pinto D."/>
            <person name="Vollmers J."/>
            <person name="Rivas-Marin E."/>
            <person name="Kohn T."/>
            <person name="Peeters S.H."/>
            <person name="Heuer A."/>
            <person name="Rast P."/>
            <person name="Oberbeckmann S."/>
            <person name="Bunk B."/>
            <person name="Jeske O."/>
            <person name="Meyerdierks A."/>
            <person name="Storesund J.E."/>
            <person name="Kallscheuer N."/>
            <person name="Luecker S."/>
            <person name="Lage O.M."/>
            <person name="Pohl T."/>
            <person name="Merkel B.J."/>
            <person name="Hornburger P."/>
            <person name="Mueller R.-W."/>
            <person name="Bruemmer F."/>
            <person name="Labrenz M."/>
            <person name="Spormann A.M."/>
            <person name="Op Den Camp H."/>
            <person name="Overmann J."/>
            <person name="Amann R."/>
            <person name="Jetten M.S.M."/>
            <person name="Mascher T."/>
            <person name="Medema M.H."/>
            <person name="Devos D.P."/>
            <person name="Kaster A.-K."/>
            <person name="Ovreas L."/>
            <person name="Rohde M."/>
            <person name="Galperin M.Y."/>
            <person name="Jogler C."/>
        </authorList>
    </citation>
    <scope>NUCLEOTIDE SEQUENCE [LARGE SCALE GENOMIC DNA]</scope>
    <source>
        <strain evidence="4 5">LF1</strain>
    </source>
</reference>
<dbReference type="PANTHER" id="PTHR43464:SF19">
    <property type="entry name" value="UBIQUINONE BIOSYNTHESIS O-METHYLTRANSFERASE, MITOCHONDRIAL"/>
    <property type="match status" value="1"/>
</dbReference>
<name>A0A5B1CNE2_9BACT</name>
<dbReference type="Pfam" id="PF13489">
    <property type="entry name" value="Methyltransf_23"/>
    <property type="match status" value="1"/>
</dbReference>
<keyword evidence="5" id="KW-1185">Reference proteome</keyword>
<gene>
    <name evidence="4" type="ORF">LF1_34150</name>
</gene>